<dbReference type="RefSeq" id="XP_037150240.1">
    <property type="nucleotide sequence ID" value="XM_037293411.1"/>
</dbReference>
<evidence type="ECO:0000313" key="3">
    <source>
        <dbReference type="Proteomes" id="UP000593566"/>
    </source>
</evidence>
<gene>
    <name evidence="2" type="ORF">HO133_002485</name>
</gene>
<name>A0A8H6FA40_9LECA</name>
<evidence type="ECO:0000256" key="1">
    <source>
        <dbReference type="SAM" id="MobiDB-lite"/>
    </source>
</evidence>
<dbReference type="GeneID" id="59330898"/>
<reference evidence="2 3" key="1">
    <citation type="journal article" date="2020" name="Genomics">
        <title>Complete, high-quality genomes from long-read metagenomic sequencing of two wolf lichen thalli reveals enigmatic genome architecture.</title>
        <authorList>
            <person name="McKenzie S.K."/>
            <person name="Walston R.F."/>
            <person name="Allen J.L."/>
        </authorList>
    </citation>
    <scope>NUCLEOTIDE SEQUENCE [LARGE SCALE GENOMIC DNA]</scope>
    <source>
        <strain evidence="2">WasteWater1</strain>
    </source>
</reference>
<dbReference type="EMBL" id="JACCJB010000015">
    <property type="protein sequence ID" value="KAF6220805.1"/>
    <property type="molecule type" value="Genomic_DNA"/>
</dbReference>
<evidence type="ECO:0000313" key="2">
    <source>
        <dbReference type="EMBL" id="KAF6220805.1"/>
    </source>
</evidence>
<dbReference type="Proteomes" id="UP000593566">
    <property type="component" value="Unassembled WGS sequence"/>
</dbReference>
<accession>A0A8H6FA40</accession>
<proteinExistence type="predicted"/>
<dbReference type="AlphaFoldDB" id="A0A8H6FA40"/>
<feature type="compositionally biased region" description="Basic and acidic residues" evidence="1">
    <location>
        <begin position="157"/>
        <end position="176"/>
    </location>
</feature>
<sequence>MSDYTQSPDTNAPRHGEDSKINPPSSHQALPNHRAQALQSASPDLRAWAEAKQMHNPGQDGSFAMGQISMGAGAVSGGPVFLPRRDDTPLPPDELLGLKGTAFHVGSDAEKAKKEQKEREKTERRGIFGQRGKEEGEHAGGDGKRGSLAGLFHHRQHEKDAGGKEAGKGADSDTVR</sequence>
<keyword evidence="3" id="KW-1185">Reference proteome</keyword>
<feature type="compositionally biased region" description="Basic and acidic residues" evidence="1">
    <location>
        <begin position="107"/>
        <end position="145"/>
    </location>
</feature>
<organism evidence="2 3">
    <name type="scientific">Letharia lupina</name>
    <dbReference type="NCBI Taxonomy" id="560253"/>
    <lineage>
        <taxon>Eukaryota</taxon>
        <taxon>Fungi</taxon>
        <taxon>Dikarya</taxon>
        <taxon>Ascomycota</taxon>
        <taxon>Pezizomycotina</taxon>
        <taxon>Lecanoromycetes</taxon>
        <taxon>OSLEUM clade</taxon>
        <taxon>Lecanoromycetidae</taxon>
        <taxon>Lecanorales</taxon>
        <taxon>Lecanorineae</taxon>
        <taxon>Parmeliaceae</taxon>
        <taxon>Letharia</taxon>
    </lineage>
</organism>
<protein>
    <submittedName>
        <fullName evidence="2">Uncharacterized protein</fullName>
    </submittedName>
</protein>
<feature type="region of interest" description="Disordered" evidence="1">
    <location>
        <begin position="1"/>
        <end position="176"/>
    </location>
</feature>
<comment type="caution">
    <text evidence="2">The sequence shown here is derived from an EMBL/GenBank/DDBJ whole genome shotgun (WGS) entry which is preliminary data.</text>
</comment>
<feature type="compositionally biased region" description="Polar residues" evidence="1">
    <location>
        <begin position="1"/>
        <end position="10"/>
    </location>
</feature>